<protein>
    <recommendedName>
        <fullName evidence="8">Exonuclease domain-containing protein</fullName>
    </recommendedName>
</protein>
<dbReference type="GO" id="GO:0008408">
    <property type="term" value="F:3'-5' exonuclease activity"/>
    <property type="evidence" value="ECO:0007669"/>
    <property type="project" value="TreeGrafter"/>
</dbReference>
<name>A0A7J7G3Z0_CAMSI</name>
<evidence type="ECO:0000256" key="6">
    <source>
        <dbReference type="ARBA" id="ARBA00022842"/>
    </source>
</evidence>
<feature type="compositionally biased region" description="Polar residues" evidence="7">
    <location>
        <begin position="218"/>
        <end position="261"/>
    </location>
</feature>
<evidence type="ECO:0000313" key="9">
    <source>
        <dbReference type="EMBL" id="KAF5934006.1"/>
    </source>
</evidence>
<evidence type="ECO:0000256" key="1">
    <source>
        <dbReference type="ARBA" id="ARBA00001946"/>
    </source>
</evidence>
<dbReference type="SUPFAM" id="SSF53098">
    <property type="entry name" value="Ribonuclease H-like"/>
    <property type="match status" value="1"/>
</dbReference>
<evidence type="ECO:0000256" key="4">
    <source>
        <dbReference type="ARBA" id="ARBA00022801"/>
    </source>
</evidence>
<evidence type="ECO:0000256" key="7">
    <source>
        <dbReference type="SAM" id="MobiDB-lite"/>
    </source>
</evidence>
<dbReference type="Gene3D" id="3.30.420.10">
    <property type="entry name" value="Ribonuclease H-like superfamily/Ribonuclease H"/>
    <property type="match status" value="1"/>
</dbReference>
<dbReference type="AlphaFoldDB" id="A0A7J7G3Z0"/>
<evidence type="ECO:0000256" key="3">
    <source>
        <dbReference type="ARBA" id="ARBA00022723"/>
    </source>
</evidence>
<feature type="domain" description="Exonuclease" evidence="8">
    <location>
        <begin position="9"/>
        <end position="183"/>
    </location>
</feature>
<evidence type="ECO:0000259" key="8">
    <source>
        <dbReference type="SMART" id="SM00479"/>
    </source>
</evidence>
<comment type="caution">
    <text evidence="9">The sequence shown here is derived from an EMBL/GenBank/DDBJ whole genome shotgun (WGS) entry which is preliminary data.</text>
</comment>
<keyword evidence="3" id="KW-0479">Metal-binding</keyword>
<dbReference type="Pfam" id="PF00929">
    <property type="entry name" value="RNase_T"/>
    <property type="match status" value="1"/>
</dbReference>
<evidence type="ECO:0000313" key="10">
    <source>
        <dbReference type="Proteomes" id="UP000593564"/>
    </source>
</evidence>
<dbReference type="InterPro" id="IPR036397">
    <property type="entry name" value="RNaseH_sf"/>
</dbReference>
<dbReference type="Proteomes" id="UP000593564">
    <property type="component" value="Unassembled WGS sequence"/>
</dbReference>
<organism evidence="9 10">
    <name type="scientific">Camellia sinensis</name>
    <name type="common">Tea plant</name>
    <name type="synonym">Thea sinensis</name>
    <dbReference type="NCBI Taxonomy" id="4442"/>
    <lineage>
        <taxon>Eukaryota</taxon>
        <taxon>Viridiplantae</taxon>
        <taxon>Streptophyta</taxon>
        <taxon>Embryophyta</taxon>
        <taxon>Tracheophyta</taxon>
        <taxon>Spermatophyta</taxon>
        <taxon>Magnoliopsida</taxon>
        <taxon>eudicotyledons</taxon>
        <taxon>Gunneridae</taxon>
        <taxon>Pentapetalae</taxon>
        <taxon>asterids</taxon>
        <taxon>Ericales</taxon>
        <taxon>Theaceae</taxon>
        <taxon>Camellia</taxon>
    </lineage>
</organism>
<dbReference type="SMART" id="SM00479">
    <property type="entry name" value="EXOIII"/>
    <property type="match status" value="1"/>
</dbReference>
<dbReference type="PANTHER" id="PTHR30231:SF4">
    <property type="entry name" value="PROTEIN NEN2"/>
    <property type="match status" value="1"/>
</dbReference>
<keyword evidence="5" id="KW-0269">Exonuclease</keyword>
<dbReference type="InterPro" id="IPR012337">
    <property type="entry name" value="RNaseH-like_sf"/>
</dbReference>
<feature type="region of interest" description="Disordered" evidence="7">
    <location>
        <begin position="202"/>
        <end position="261"/>
    </location>
</feature>
<sequence length="261" mass="28815">MVSAVDRSEIVFFDVETTIPTRAGQGYALLEFGAILVCPRKLVELDNYSALVRPADLSLITPLSVRCNGITKDAVVSAPNFAQIADRVYDLLHGRIWAGHNILRFDCPRIREAFAEINRLPPEPKGTIDSLAVLTQRFGRRAGDMKMATLANYFGLGQQTHRSLDDVRMNLEVLKYCATVLFLESSLPDILAENSWVYPNTTTRSHSNEKASPDGMVMNTNTSSASAQIENRQRLSPTNQTIGGKSSNTIPYNSQHKAQAS</sequence>
<comment type="cofactor">
    <cofactor evidence="1">
        <name>Mg(2+)</name>
        <dbReference type="ChEBI" id="CHEBI:18420"/>
    </cofactor>
</comment>
<evidence type="ECO:0000256" key="2">
    <source>
        <dbReference type="ARBA" id="ARBA00022722"/>
    </source>
</evidence>
<evidence type="ECO:0000256" key="5">
    <source>
        <dbReference type="ARBA" id="ARBA00022839"/>
    </source>
</evidence>
<keyword evidence="6" id="KW-0460">Magnesium</keyword>
<gene>
    <name evidence="9" type="ORF">HYC85_030177</name>
</gene>
<keyword evidence="2" id="KW-0540">Nuclease</keyword>
<keyword evidence="10" id="KW-1185">Reference proteome</keyword>
<dbReference type="EMBL" id="JACBKZ010000014">
    <property type="protein sequence ID" value="KAF5934006.1"/>
    <property type="molecule type" value="Genomic_DNA"/>
</dbReference>
<dbReference type="PANTHER" id="PTHR30231">
    <property type="entry name" value="DNA POLYMERASE III SUBUNIT EPSILON"/>
    <property type="match status" value="1"/>
</dbReference>
<dbReference type="GO" id="GO:0046872">
    <property type="term" value="F:metal ion binding"/>
    <property type="evidence" value="ECO:0007669"/>
    <property type="project" value="UniProtKB-KW"/>
</dbReference>
<dbReference type="FunFam" id="3.30.420.10:FF:000040">
    <property type="entry name" value="Exonuclease family protein"/>
    <property type="match status" value="1"/>
</dbReference>
<dbReference type="GO" id="GO:0003676">
    <property type="term" value="F:nucleic acid binding"/>
    <property type="evidence" value="ECO:0007669"/>
    <property type="project" value="InterPro"/>
</dbReference>
<reference evidence="10" key="1">
    <citation type="journal article" date="2020" name="Nat. Commun.">
        <title>Genome assembly of wild tea tree DASZ reveals pedigree and selection history of tea varieties.</title>
        <authorList>
            <person name="Zhang W."/>
            <person name="Zhang Y."/>
            <person name="Qiu H."/>
            <person name="Guo Y."/>
            <person name="Wan H."/>
            <person name="Zhang X."/>
            <person name="Scossa F."/>
            <person name="Alseekh S."/>
            <person name="Zhang Q."/>
            <person name="Wang P."/>
            <person name="Xu L."/>
            <person name="Schmidt M.H."/>
            <person name="Jia X."/>
            <person name="Li D."/>
            <person name="Zhu A."/>
            <person name="Guo F."/>
            <person name="Chen W."/>
            <person name="Ni D."/>
            <person name="Usadel B."/>
            <person name="Fernie A.R."/>
            <person name="Wen W."/>
        </authorList>
    </citation>
    <scope>NUCLEOTIDE SEQUENCE [LARGE SCALE GENOMIC DNA]</scope>
    <source>
        <strain evidence="10">cv. G240</strain>
    </source>
</reference>
<accession>A0A7J7G3Z0</accession>
<dbReference type="CDD" id="cd06127">
    <property type="entry name" value="DEDDh"/>
    <property type="match status" value="1"/>
</dbReference>
<dbReference type="InterPro" id="IPR013520">
    <property type="entry name" value="Ribonucl_H"/>
</dbReference>
<reference evidence="9 10" key="2">
    <citation type="submission" date="2020-07" db="EMBL/GenBank/DDBJ databases">
        <title>Genome assembly of wild tea tree DASZ reveals pedigree and selection history of tea varieties.</title>
        <authorList>
            <person name="Zhang W."/>
        </authorList>
    </citation>
    <scope>NUCLEOTIDE SEQUENCE [LARGE SCALE GENOMIC DNA]</scope>
    <source>
        <strain evidence="10">cv. G240</strain>
        <tissue evidence="9">Leaf</tissue>
    </source>
</reference>
<proteinExistence type="predicted"/>
<keyword evidence="4" id="KW-0378">Hydrolase</keyword>